<evidence type="ECO:0000259" key="2">
    <source>
        <dbReference type="Pfam" id="PF19631"/>
    </source>
</evidence>
<sequence>MIELADMIAQLRGELAAAMAAAQDAEDAGDAEGPALRFELGPVQLEAEFAVQRSGTADGKIRFWVVEAGASGQRATSTTHRVTLSLEPRVRGSDRRPQVSGDQAENER</sequence>
<dbReference type="EMBL" id="JBIRGQ010000004">
    <property type="protein sequence ID" value="MFH8547914.1"/>
    <property type="molecule type" value="Genomic_DNA"/>
</dbReference>
<feature type="compositionally biased region" description="Basic and acidic residues" evidence="1">
    <location>
        <begin position="88"/>
        <end position="97"/>
    </location>
</feature>
<evidence type="ECO:0000256" key="1">
    <source>
        <dbReference type="SAM" id="MobiDB-lite"/>
    </source>
</evidence>
<comment type="caution">
    <text evidence="3">The sequence shown here is derived from an EMBL/GenBank/DDBJ whole genome shotgun (WGS) entry which is preliminary data.</text>
</comment>
<evidence type="ECO:0000313" key="3">
    <source>
        <dbReference type="EMBL" id="MFH8547914.1"/>
    </source>
</evidence>
<evidence type="ECO:0000313" key="4">
    <source>
        <dbReference type="Proteomes" id="UP001610818"/>
    </source>
</evidence>
<name>A0ABW7QUP6_9ACTN</name>
<protein>
    <submittedName>
        <fullName evidence="3">Trypco2 family protein</fullName>
    </submittedName>
</protein>
<keyword evidence="4" id="KW-1185">Reference proteome</keyword>
<reference evidence="3 4" key="1">
    <citation type="submission" date="2024-10" db="EMBL/GenBank/DDBJ databases">
        <title>The Natural Products Discovery Center: Release of the First 8490 Sequenced Strains for Exploring Actinobacteria Biosynthetic Diversity.</title>
        <authorList>
            <person name="Kalkreuter E."/>
            <person name="Kautsar S.A."/>
            <person name="Yang D."/>
            <person name="Bader C.D."/>
            <person name="Teijaro C.N."/>
            <person name="Fluegel L."/>
            <person name="Davis C.M."/>
            <person name="Simpson J.R."/>
            <person name="Lauterbach L."/>
            <person name="Steele A.D."/>
            <person name="Gui C."/>
            <person name="Meng S."/>
            <person name="Li G."/>
            <person name="Viehrig K."/>
            <person name="Ye F."/>
            <person name="Su P."/>
            <person name="Kiefer A.F."/>
            <person name="Nichols A."/>
            <person name="Cepeda A.J."/>
            <person name="Yan W."/>
            <person name="Fan B."/>
            <person name="Jiang Y."/>
            <person name="Adhikari A."/>
            <person name="Zheng C.-J."/>
            <person name="Schuster L."/>
            <person name="Cowan T.M."/>
            <person name="Smanski M.J."/>
            <person name="Chevrette M.G."/>
            <person name="De Carvalho L.P.S."/>
            <person name="Shen B."/>
        </authorList>
    </citation>
    <scope>NUCLEOTIDE SEQUENCE [LARGE SCALE GENOMIC DNA]</scope>
    <source>
        <strain evidence="3 4">NPDC017990</strain>
    </source>
</reference>
<gene>
    <name evidence="3" type="ORF">ACH4F9_23170</name>
</gene>
<dbReference type="RefSeq" id="WP_397714274.1">
    <property type="nucleotide sequence ID" value="NZ_JBIRGN010000004.1"/>
</dbReference>
<dbReference type="Proteomes" id="UP001610818">
    <property type="component" value="Unassembled WGS sequence"/>
</dbReference>
<accession>A0ABW7QUP6</accession>
<feature type="region of interest" description="Disordered" evidence="1">
    <location>
        <begin position="74"/>
        <end position="108"/>
    </location>
</feature>
<dbReference type="Pfam" id="PF19631">
    <property type="entry name" value="Trypco2"/>
    <property type="match status" value="1"/>
</dbReference>
<proteinExistence type="predicted"/>
<organism evidence="3 4">
    <name type="scientific">Streptomyces longisporoflavus</name>
    <dbReference type="NCBI Taxonomy" id="28044"/>
    <lineage>
        <taxon>Bacteria</taxon>
        <taxon>Bacillati</taxon>
        <taxon>Actinomycetota</taxon>
        <taxon>Actinomycetes</taxon>
        <taxon>Kitasatosporales</taxon>
        <taxon>Streptomycetaceae</taxon>
        <taxon>Streptomyces</taxon>
    </lineage>
</organism>
<feature type="domain" description="Trypsin-co-occurring" evidence="2">
    <location>
        <begin position="2"/>
        <end position="88"/>
    </location>
</feature>
<dbReference type="InterPro" id="IPR045608">
    <property type="entry name" value="Trypco2"/>
</dbReference>